<comment type="caution">
    <text evidence="1">The sequence shown here is derived from an EMBL/GenBank/DDBJ whole genome shotgun (WGS) entry which is preliminary data.</text>
</comment>
<protein>
    <submittedName>
        <fullName evidence="1">Uncharacterized protein</fullName>
    </submittedName>
</protein>
<gene>
    <name evidence="1" type="ORF">LARSCL_LOCUS5469</name>
</gene>
<feature type="non-terminal residue" evidence="1">
    <location>
        <position position="41"/>
    </location>
</feature>
<dbReference type="EMBL" id="CAXIEN010000050">
    <property type="protein sequence ID" value="CAL1270757.1"/>
    <property type="molecule type" value="Genomic_DNA"/>
</dbReference>
<sequence length="41" mass="4617">MADSGSINILHLLQLKSFNLSHCIVEIASSPYCNLRRESQQ</sequence>
<keyword evidence="2" id="KW-1185">Reference proteome</keyword>
<evidence type="ECO:0000313" key="1">
    <source>
        <dbReference type="EMBL" id="CAL1270757.1"/>
    </source>
</evidence>
<reference evidence="1 2" key="1">
    <citation type="submission" date="2024-04" db="EMBL/GenBank/DDBJ databases">
        <authorList>
            <person name="Rising A."/>
            <person name="Reimegard J."/>
            <person name="Sonavane S."/>
            <person name="Akerstrom W."/>
            <person name="Nylinder S."/>
            <person name="Hedman E."/>
            <person name="Kallberg Y."/>
        </authorList>
    </citation>
    <scope>NUCLEOTIDE SEQUENCE [LARGE SCALE GENOMIC DNA]</scope>
</reference>
<accession>A0AAV1ZH53</accession>
<evidence type="ECO:0000313" key="2">
    <source>
        <dbReference type="Proteomes" id="UP001497382"/>
    </source>
</evidence>
<proteinExistence type="predicted"/>
<dbReference type="AlphaFoldDB" id="A0AAV1ZH53"/>
<dbReference type="Proteomes" id="UP001497382">
    <property type="component" value="Unassembled WGS sequence"/>
</dbReference>
<name>A0AAV1ZH53_9ARAC</name>
<organism evidence="1 2">
    <name type="scientific">Larinioides sclopetarius</name>
    <dbReference type="NCBI Taxonomy" id="280406"/>
    <lineage>
        <taxon>Eukaryota</taxon>
        <taxon>Metazoa</taxon>
        <taxon>Ecdysozoa</taxon>
        <taxon>Arthropoda</taxon>
        <taxon>Chelicerata</taxon>
        <taxon>Arachnida</taxon>
        <taxon>Araneae</taxon>
        <taxon>Araneomorphae</taxon>
        <taxon>Entelegynae</taxon>
        <taxon>Araneoidea</taxon>
        <taxon>Araneidae</taxon>
        <taxon>Larinioides</taxon>
    </lineage>
</organism>